<gene>
    <name evidence="1" type="ORF">A2563_03695</name>
</gene>
<evidence type="ECO:0000313" key="1">
    <source>
        <dbReference type="EMBL" id="OGH92746.1"/>
    </source>
</evidence>
<evidence type="ECO:0000313" key="2">
    <source>
        <dbReference type="Proteomes" id="UP000176634"/>
    </source>
</evidence>
<name>A0A1F6P997_9BACT</name>
<accession>A0A1F6P997</accession>
<comment type="caution">
    <text evidence="1">The sequence shown here is derived from an EMBL/GenBank/DDBJ whole genome shotgun (WGS) entry which is preliminary data.</text>
</comment>
<dbReference type="AlphaFoldDB" id="A0A1F6P997"/>
<dbReference type="Proteomes" id="UP000176634">
    <property type="component" value="Unassembled WGS sequence"/>
</dbReference>
<reference evidence="1 2" key="1">
    <citation type="journal article" date="2016" name="Nat. Commun.">
        <title>Thousands of microbial genomes shed light on interconnected biogeochemical processes in an aquifer system.</title>
        <authorList>
            <person name="Anantharaman K."/>
            <person name="Brown C.T."/>
            <person name="Hug L.A."/>
            <person name="Sharon I."/>
            <person name="Castelle C.J."/>
            <person name="Probst A.J."/>
            <person name="Thomas B.C."/>
            <person name="Singh A."/>
            <person name="Wilkins M.J."/>
            <person name="Karaoz U."/>
            <person name="Brodie E.L."/>
            <person name="Williams K.H."/>
            <person name="Hubbard S.S."/>
            <person name="Banfield J.F."/>
        </authorList>
    </citation>
    <scope>NUCLEOTIDE SEQUENCE [LARGE SCALE GENOMIC DNA]</scope>
</reference>
<dbReference type="EMBL" id="MFRA01000005">
    <property type="protein sequence ID" value="OGH92746.1"/>
    <property type="molecule type" value="Genomic_DNA"/>
</dbReference>
<sequence>MERKGPRRESINAKPGSIEYMQNQIDAERKHGLLLPDNIETNSAKKTPFPKFSQFLEGKKPQDIILYSIKTGILRHLLTDKKKNGDASYIYQGDLYILSIEYKSSNGQTNILGLNTIPPYKEPEELDTGPYRKMEYIEDTSEEAMALKKMEEKINKADNTGIPLAENIKEGGMLPKFKLAIENDLAPEKIVLYSVATGILTHQETQQIAEGITYYLYINKGSPPIKLIISLNKNLDQACIISLSTTESNDPSKKEQEQKIEVRLELEDNLKPSNDFEALNNFFEVGTARKIKDFNPSDVIFHSDKFGILKFKESKPGNDYIKFYWSDAEGKNIIEAAHIPNTLDKRPFFIKSITKDGVKTEI</sequence>
<organism evidence="1 2">
    <name type="scientific">Candidatus Magasanikbacteria bacterium RIFOXYD1_FULL_40_23</name>
    <dbReference type="NCBI Taxonomy" id="1798705"/>
    <lineage>
        <taxon>Bacteria</taxon>
        <taxon>Candidatus Magasanikiibacteriota</taxon>
    </lineage>
</organism>
<dbReference type="STRING" id="1798705.A2563_03695"/>
<protein>
    <submittedName>
        <fullName evidence="1">Uncharacterized protein</fullName>
    </submittedName>
</protein>
<proteinExistence type="predicted"/>